<comment type="caution">
    <text evidence="2">The sequence shown here is derived from an EMBL/GenBank/DDBJ whole genome shotgun (WGS) entry which is preliminary data.</text>
</comment>
<keyword evidence="1" id="KW-0472">Membrane</keyword>
<feature type="non-terminal residue" evidence="2">
    <location>
        <position position="1"/>
    </location>
</feature>
<feature type="transmembrane region" description="Helical" evidence="1">
    <location>
        <begin position="6"/>
        <end position="25"/>
    </location>
</feature>
<reference evidence="2 3" key="1">
    <citation type="submission" date="2018-05" db="EMBL/GenBank/DDBJ databases">
        <title>Draft genome sequence of Scytalidium lignicola DSM 105466, a ubiquitous saprotrophic fungus.</title>
        <authorList>
            <person name="Buettner E."/>
            <person name="Gebauer A.M."/>
            <person name="Hofrichter M."/>
            <person name="Liers C."/>
            <person name="Kellner H."/>
        </authorList>
    </citation>
    <scope>NUCLEOTIDE SEQUENCE [LARGE SCALE GENOMIC DNA]</scope>
    <source>
        <strain evidence="2 3">DSM 105466</strain>
    </source>
</reference>
<evidence type="ECO:0000313" key="2">
    <source>
        <dbReference type="EMBL" id="RFU34725.1"/>
    </source>
</evidence>
<keyword evidence="1" id="KW-1133">Transmembrane helix</keyword>
<evidence type="ECO:0000313" key="3">
    <source>
        <dbReference type="Proteomes" id="UP000258309"/>
    </source>
</evidence>
<name>A0A3E2HMV8_SCYLI</name>
<accession>A0A3E2HMV8</accession>
<dbReference type="EMBL" id="NCSJ02000017">
    <property type="protein sequence ID" value="RFU34725.1"/>
    <property type="molecule type" value="Genomic_DNA"/>
</dbReference>
<dbReference type="AlphaFoldDB" id="A0A3E2HMV8"/>
<dbReference type="Proteomes" id="UP000258309">
    <property type="component" value="Unassembled WGS sequence"/>
</dbReference>
<proteinExistence type="predicted"/>
<sequence length="81" mass="8633">MLSSFNLVPVVVAGALFALGTLWFIGNRKSSRPKGTEDVSGPPGLPIVGNLLEFLGHLNMGLLSMGINKNVEQLREIETGL</sequence>
<dbReference type="OrthoDB" id="1621678at2759"/>
<gene>
    <name evidence="2" type="ORF">B7463_g1662</name>
</gene>
<protein>
    <submittedName>
        <fullName evidence="2">Uncharacterized protein</fullName>
    </submittedName>
</protein>
<feature type="non-terminal residue" evidence="2">
    <location>
        <position position="81"/>
    </location>
</feature>
<organism evidence="2 3">
    <name type="scientific">Scytalidium lignicola</name>
    <name type="common">Hyphomycete</name>
    <dbReference type="NCBI Taxonomy" id="5539"/>
    <lineage>
        <taxon>Eukaryota</taxon>
        <taxon>Fungi</taxon>
        <taxon>Dikarya</taxon>
        <taxon>Ascomycota</taxon>
        <taxon>Pezizomycotina</taxon>
        <taxon>Leotiomycetes</taxon>
        <taxon>Leotiomycetes incertae sedis</taxon>
        <taxon>Scytalidium</taxon>
    </lineage>
</organism>
<keyword evidence="3" id="KW-1185">Reference proteome</keyword>
<keyword evidence="1" id="KW-0812">Transmembrane</keyword>
<evidence type="ECO:0000256" key="1">
    <source>
        <dbReference type="SAM" id="Phobius"/>
    </source>
</evidence>